<dbReference type="OrthoDB" id="1918246at2759"/>
<feature type="compositionally biased region" description="Acidic residues" evidence="1">
    <location>
        <begin position="57"/>
        <end position="97"/>
    </location>
</feature>
<proteinExistence type="predicted"/>
<accession>A0A811S3R0</accession>
<evidence type="ECO:0000313" key="2">
    <source>
        <dbReference type="EMBL" id="CAD6336060.1"/>
    </source>
</evidence>
<comment type="caution">
    <text evidence="2">The sequence shown here is derived from an EMBL/GenBank/DDBJ whole genome shotgun (WGS) entry which is preliminary data.</text>
</comment>
<sequence length="392" mass="45107">MDPLDTLPFRFHYGGEFLRRGNNVYYLGEEVETCIEMANNTEEGDVAEIYVEGHAVDDEEKEDDEDNNFEDEIEGEQEEHDDSEFEGGYEELTDSGEDVLVAHNKHESREDVEKQIKFVREWYNPSKMDKGKQVVDDQGSQPVASQQNISSVLNDKENLEDNSDSGFLPGDDNSSEEDEEVVQIQKKFKEFKKSMNSGQVANLDDVILDRPISGPTTYELDDDANDTPYANSSAEDESEEEASEGHLETKNNYYPRFKKNVPSPRFVIGMKFTGKKQFKKAVIRQSLLERRVIRRDNKLVTASRIAEKYEKFIMDNPIWSLERMRTIAQEEMFAMVSISKLKRAKAIVMQKVLDGTKGQYQLLYRYQLELLRSNPGSTVIVKKELQLEPPVF</sequence>
<feature type="region of interest" description="Disordered" evidence="1">
    <location>
        <begin position="128"/>
        <end position="180"/>
    </location>
</feature>
<name>A0A811S3R0_9POAL</name>
<evidence type="ECO:0000313" key="3">
    <source>
        <dbReference type="Proteomes" id="UP000604825"/>
    </source>
</evidence>
<evidence type="ECO:0000256" key="1">
    <source>
        <dbReference type="SAM" id="MobiDB-lite"/>
    </source>
</evidence>
<dbReference type="Proteomes" id="UP000604825">
    <property type="component" value="Unassembled WGS sequence"/>
</dbReference>
<gene>
    <name evidence="2" type="ORF">NCGR_LOCUS60158</name>
</gene>
<dbReference type="AlphaFoldDB" id="A0A811S3R0"/>
<feature type="region of interest" description="Disordered" evidence="1">
    <location>
        <begin position="55"/>
        <end position="97"/>
    </location>
</feature>
<feature type="region of interest" description="Disordered" evidence="1">
    <location>
        <begin position="213"/>
        <end position="248"/>
    </location>
</feature>
<dbReference type="EMBL" id="CAJGYO010000018">
    <property type="protein sequence ID" value="CAD6336060.1"/>
    <property type="molecule type" value="Genomic_DNA"/>
</dbReference>
<feature type="compositionally biased region" description="Polar residues" evidence="1">
    <location>
        <begin position="138"/>
        <end position="153"/>
    </location>
</feature>
<reference evidence="2" key="1">
    <citation type="submission" date="2020-10" db="EMBL/GenBank/DDBJ databases">
        <authorList>
            <person name="Han B."/>
            <person name="Lu T."/>
            <person name="Zhao Q."/>
            <person name="Huang X."/>
            <person name="Zhao Y."/>
        </authorList>
    </citation>
    <scope>NUCLEOTIDE SEQUENCE</scope>
</reference>
<protein>
    <submittedName>
        <fullName evidence="2">Uncharacterized protein</fullName>
    </submittedName>
</protein>
<keyword evidence="3" id="KW-1185">Reference proteome</keyword>
<organism evidence="2 3">
    <name type="scientific">Miscanthus lutarioriparius</name>
    <dbReference type="NCBI Taxonomy" id="422564"/>
    <lineage>
        <taxon>Eukaryota</taxon>
        <taxon>Viridiplantae</taxon>
        <taxon>Streptophyta</taxon>
        <taxon>Embryophyta</taxon>
        <taxon>Tracheophyta</taxon>
        <taxon>Spermatophyta</taxon>
        <taxon>Magnoliopsida</taxon>
        <taxon>Liliopsida</taxon>
        <taxon>Poales</taxon>
        <taxon>Poaceae</taxon>
        <taxon>PACMAD clade</taxon>
        <taxon>Panicoideae</taxon>
        <taxon>Andropogonodae</taxon>
        <taxon>Andropogoneae</taxon>
        <taxon>Saccharinae</taxon>
        <taxon>Miscanthus</taxon>
    </lineage>
</organism>